<evidence type="ECO:0000313" key="2">
    <source>
        <dbReference type="EMBL" id="GMA90563.1"/>
    </source>
</evidence>
<reference evidence="3" key="1">
    <citation type="journal article" date="2019" name="Int. J. Syst. Evol. Microbiol.">
        <title>The Global Catalogue of Microorganisms (GCM) 10K type strain sequencing project: providing services to taxonomists for standard genome sequencing and annotation.</title>
        <authorList>
            <consortium name="The Broad Institute Genomics Platform"/>
            <consortium name="The Broad Institute Genome Sequencing Center for Infectious Disease"/>
            <person name="Wu L."/>
            <person name="Ma J."/>
        </authorList>
    </citation>
    <scope>NUCLEOTIDE SEQUENCE [LARGE SCALE GENOMIC DNA]</scope>
    <source>
        <strain evidence="3">NBRC 108755</strain>
    </source>
</reference>
<dbReference type="EMBL" id="BSVA01000001">
    <property type="protein sequence ID" value="GMA90563.1"/>
    <property type="molecule type" value="Genomic_DNA"/>
</dbReference>
<accession>A0ABQ6JR39</accession>
<protein>
    <submittedName>
        <fullName evidence="2">Uncharacterized protein</fullName>
    </submittedName>
</protein>
<name>A0ABQ6JR39_9MICO</name>
<sequence>MPSAARLARRRTLVGIALAVLLVVATIVSAVVGQFGVSVQEVVLSFLHGTWIPNPWVPNPGPRSTRQRMPRCGSSAFLAS</sequence>
<dbReference type="Proteomes" id="UP001157069">
    <property type="component" value="Unassembled WGS sequence"/>
</dbReference>
<proteinExistence type="predicted"/>
<evidence type="ECO:0000256" key="1">
    <source>
        <dbReference type="SAM" id="MobiDB-lite"/>
    </source>
</evidence>
<comment type="caution">
    <text evidence="2">The sequence shown here is derived from an EMBL/GenBank/DDBJ whole genome shotgun (WGS) entry which is preliminary data.</text>
</comment>
<organism evidence="2 3">
    <name type="scientific">Homoserinibacter gongjuensis</name>
    <dbReference type="NCBI Taxonomy" id="1162968"/>
    <lineage>
        <taxon>Bacteria</taxon>
        <taxon>Bacillati</taxon>
        <taxon>Actinomycetota</taxon>
        <taxon>Actinomycetes</taxon>
        <taxon>Micrococcales</taxon>
        <taxon>Microbacteriaceae</taxon>
        <taxon>Homoserinibacter</taxon>
    </lineage>
</organism>
<gene>
    <name evidence="2" type="ORF">GCM10025869_10920</name>
</gene>
<keyword evidence="3" id="KW-1185">Reference proteome</keyword>
<feature type="region of interest" description="Disordered" evidence="1">
    <location>
        <begin position="58"/>
        <end position="80"/>
    </location>
</feature>
<evidence type="ECO:0000313" key="3">
    <source>
        <dbReference type="Proteomes" id="UP001157069"/>
    </source>
</evidence>